<gene>
    <name evidence="2" type="ORF">EDD19_103174</name>
</gene>
<dbReference type="Gene3D" id="3.10.180.10">
    <property type="entry name" value="2,3-Dihydroxybiphenyl 1,2-Dioxygenase, domain 1"/>
    <property type="match status" value="1"/>
</dbReference>
<proteinExistence type="predicted"/>
<dbReference type="InterPro" id="IPR052164">
    <property type="entry name" value="Anthracycline_SecMetBiosynth"/>
</dbReference>
<dbReference type="InterPro" id="IPR004360">
    <property type="entry name" value="Glyas_Fos-R_dOase_dom"/>
</dbReference>
<comment type="caution">
    <text evidence="2">The sequence shown here is derived from an EMBL/GenBank/DDBJ whole genome shotgun (WGS) entry which is preliminary data.</text>
</comment>
<reference evidence="2 3" key="1">
    <citation type="submission" date="2019-03" db="EMBL/GenBank/DDBJ databases">
        <title>Root nodule microbial communities of legume samples collected from USA, Mexico and Botswana.</title>
        <authorList>
            <person name="Hirsch A."/>
        </authorList>
    </citation>
    <scope>NUCLEOTIDE SEQUENCE [LARGE SCALE GENOMIC DNA]</scope>
    <source>
        <strain evidence="2 3">55</strain>
    </source>
</reference>
<evidence type="ECO:0000313" key="2">
    <source>
        <dbReference type="EMBL" id="TCW25826.1"/>
    </source>
</evidence>
<dbReference type="PROSITE" id="PS51819">
    <property type="entry name" value="VOC"/>
    <property type="match status" value="1"/>
</dbReference>
<dbReference type="InterPro" id="IPR029068">
    <property type="entry name" value="Glyas_Bleomycin-R_OHBP_Dase"/>
</dbReference>
<dbReference type="SUPFAM" id="SSF54593">
    <property type="entry name" value="Glyoxalase/Bleomycin resistance protein/Dihydroxybiphenyl dioxygenase"/>
    <property type="match status" value="1"/>
</dbReference>
<evidence type="ECO:0000313" key="3">
    <source>
        <dbReference type="Proteomes" id="UP000295805"/>
    </source>
</evidence>
<organism evidence="2 3">
    <name type="scientific">Dietzia cinnamea</name>
    <dbReference type="NCBI Taxonomy" id="321318"/>
    <lineage>
        <taxon>Bacteria</taxon>
        <taxon>Bacillati</taxon>
        <taxon>Actinomycetota</taxon>
        <taxon>Actinomycetes</taxon>
        <taxon>Mycobacteriales</taxon>
        <taxon>Dietziaceae</taxon>
        <taxon>Dietzia</taxon>
    </lineage>
</organism>
<dbReference type="EMBL" id="SMCX01000003">
    <property type="protein sequence ID" value="TCW25826.1"/>
    <property type="molecule type" value="Genomic_DNA"/>
</dbReference>
<dbReference type="Proteomes" id="UP000295805">
    <property type="component" value="Unassembled WGS sequence"/>
</dbReference>
<dbReference type="AlphaFoldDB" id="A0A4R3ZY48"/>
<feature type="domain" description="VOC" evidence="1">
    <location>
        <begin position="16"/>
        <end position="123"/>
    </location>
</feature>
<accession>A0A4R3ZY48</accession>
<dbReference type="PANTHER" id="PTHR33993">
    <property type="entry name" value="GLYOXALASE-RELATED"/>
    <property type="match status" value="1"/>
</dbReference>
<dbReference type="InterPro" id="IPR037523">
    <property type="entry name" value="VOC_core"/>
</dbReference>
<name>A0A4R3ZY48_9ACTN</name>
<sequence length="124" mass="13165">MSPRSVCGVNKRTPLEITSIEFPSTSMPATAEFLETVCGWSPTVYGTSFTSLMGGGVDVGIQGDADEQSPAPLLVIRVADLDEARQRVEGAGGTVTFGPIDFPGGCRFHFREPGGNELAMWVAR</sequence>
<protein>
    <recommendedName>
        <fullName evidence="1">VOC domain-containing protein</fullName>
    </recommendedName>
</protein>
<evidence type="ECO:0000259" key="1">
    <source>
        <dbReference type="PROSITE" id="PS51819"/>
    </source>
</evidence>
<dbReference type="PANTHER" id="PTHR33993:SF1">
    <property type="entry name" value="GLYOXALASE FAMILY PROTEIN"/>
    <property type="match status" value="1"/>
</dbReference>
<dbReference type="Pfam" id="PF00903">
    <property type="entry name" value="Glyoxalase"/>
    <property type="match status" value="1"/>
</dbReference>